<evidence type="ECO:0000313" key="5">
    <source>
        <dbReference type="Proteomes" id="UP001451303"/>
    </source>
</evidence>
<dbReference type="InterPro" id="IPR001138">
    <property type="entry name" value="Zn2Cys6_DnaBD"/>
</dbReference>
<keyword evidence="5" id="KW-1185">Reference proteome</keyword>
<dbReference type="Pfam" id="PF00172">
    <property type="entry name" value="Zn_clus"/>
    <property type="match status" value="1"/>
</dbReference>
<feature type="compositionally biased region" description="Basic and acidic residues" evidence="2">
    <location>
        <begin position="54"/>
        <end position="65"/>
    </location>
</feature>
<reference evidence="4 5" key="1">
    <citation type="submission" date="2023-09" db="EMBL/GenBank/DDBJ databases">
        <title>Multi-omics analysis of a traditional fermented food reveals byproduct-associated fungal strains for waste-to-food upcycling.</title>
        <authorList>
            <consortium name="Lawrence Berkeley National Laboratory"/>
            <person name="Rekdal V.M."/>
            <person name="Villalobos-Escobedo J.M."/>
            <person name="Rodriguez-Valeron N."/>
            <person name="Garcia M.O."/>
            <person name="Vasquez D.P."/>
            <person name="Damayanti I."/>
            <person name="Sorensen P.M."/>
            <person name="Baidoo E.E."/>
            <person name="De Carvalho A.C."/>
            <person name="Riley R."/>
            <person name="Lipzen A."/>
            <person name="He G."/>
            <person name="Yan M."/>
            <person name="Haridas S."/>
            <person name="Daum C."/>
            <person name="Yoshinaga Y."/>
            <person name="Ng V."/>
            <person name="Grigoriev I.V."/>
            <person name="Munk R."/>
            <person name="Nuraida L."/>
            <person name="Wijaya C.H."/>
            <person name="Morales P.-C."/>
            <person name="Keasling J.D."/>
        </authorList>
    </citation>
    <scope>NUCLEOTIDE SEQUENCE [LARGE SCALE GENOMIC DNA]</scope>
    <source>
        <strain evidence="4 5">FGSC 2613</strain>
    </source>
</reference>
<evidence type="ECO:0000259" key="3">
    <source>
        <dbReference type="PROSITE" id="PS50048"/>
    </source>
</evidence>
<feature type="region of interest" description="Disordered" evidence="2">
    <location>
        <begin position="455"/>
        <end position="486"/>
    </location>
</feature>
<feature type="compositionally biased region" description="Low complexity" evidence="2">
    <location>
        <begin position="155"/>
        <end position="188"/>
    </location>
</feature>
<dbReference type="PROSITE" id="PS00463">
    <property type="entry name" value="ZN2_CY6_FUNGAL_1"/>
    <property type="match status" value="1"/>
</dbReference>
<evidence type="ECO:0000256" key="2">
    <source>
        <dbReference type="SAM" id="MobiDB-lite"/>
    </source>
</evidence>
<evidence type="ECO:0000256" key="1">
    <source>
        <dbReference type="ARBA" id="ARBA00023242"/>
    </source>
</evidence>
<dbReference type="SUPFAM" id="SSF57701">
    <property type="entry name" value="Zn2/Cys6 DNA-binding domain"/>
    <property type="match status" value="1"/>
</dbReference>
<dbReference type="EMBL" id="JAVLET010000015">
    <property type="protein sequence ID" value="KAL0465786.1"/>
    <property type="molecule type" value="Genomic_DNA"/>
</dbReference>
<accession>A0ABR3D2C1</accession>
<dbReference type="CDD" id="cd00067">
    <property type="entry name" value="GAL4"/>
    <property type="match status" value="1"/>
</dbReference>
<dbReference type="InterPro" id="IPR036864">
    <property type="entry name" value="Zn2-C6_fun-type_DNA-bd_sf"/>
</dbReference>
<dbReference type="Proteomes" id="UP001451303">
    <property type="component" value="Unassembled WGS sequence"/>
</dbReference>
<dbReference type="Gene3D" id="4.10.240.10">
    <property type="entry name" value="Zn(2)-C6 fungal-type DNA-binding domain"/>
    <property type="match status" value="1"/>
</dbReference>
<feature type="region of interest" description="Disordered" evidence="2">
    <location>
        <begin position="154"/>
        <end position="243"/>
    </location>
</feature>
<feature type="region of interest" description="Disordered" evidence="2">
    <location>
        <begin position="299"/>
        <end position="335"/>
    </location>
</feature>
<comment type="caution">
    <text evidence="4">The sequence shown here is derived from an EMBL/GenBank/DDBJ whole genome shotgun (WGS) entry which is preliminary data.</text>
</comment>
<protein>
    <recommendedName>
        <fullName evidence="3">Zn(2)-C6 fungal-type domain-containing protein</fullName>
    </recommendedName>
</protein>
<feature type="compositionally biased region" description="Low complexity" evidence="2">
    <location>
        <begin position="455"/>
        <end position="465"/>
    </location>
</feature>
<dbReference type="InterPro" id="IPR050797">
    <property type="entry name" value="Carb_Metab_Trans_Reg"/>
</dbReference>
<evidence type="ECO:0000313" key="4">
    <source>
        <dbReference type="EMBL" id="KAL0465786.1"/>
    </source>
</evidence>
<proteinExistence type="predicted"/>
<dbReference type="PROSITE" id="PS50048">
    <property type="entry name" value="ZN2_CY6_FUNGAL_2"/>
    <property type="match status" value="1"/>
</dbReference>
<gene>
    <name evidence="4" type="ORF">QR685DRAFT_126407</name>
</gene>
<feature type="region of interest" description="Disordered" evidence="2">
    <location>
        <begin position="41"/>
        <end position="71"/>
    </location>
</feature>
<sequence>MGPSRDACDRCHTMKTRCQRTPQTRECVRCNRLGISCTYSPPGRTGRPLGARKGGPEKGKKEAAARSRKGGRISPMVKTHMSASLGMPTPGLDHSLQMMPDGNSGVNPSLLGDFDLFSASAYQAELDYLSFPFMDSFLAESAGDLTFALASAMDSQPSYSSGSSSPPGSSSPRTPATPHQQSFQPSSSHDQRAWSVNNTDSSSDPDSPSSLFTENIFSPSFIPKPPRNQYFPSDERSDNGEGNGEILMRLLDLQARISKLVKHLHGGLGSSIDCEEVLNAGQLLISLLDSVGAPSRFLSSSSSSPFSDSRTSEPASPMFSSSSRSTSSSSTSSALLSSENTIPSNVLILSLSSCYATLLHAYELLADRLHHQQQQHSHSHCQKYVSGIQTPLLSPASSISSFSPIEQQQGYFFSSNGLRHQARQPLDGGNNAHLHAMAQMVQKLKHTLQRCMGRMGQGSGSRSNGALGAKKKKKQNPPNVHLDSMESCCGNASNDDLLMSLSKPALLEMGWGEEELWQGMNW</sequence>
<organism evidence="4 5">
    <name type="scientific">Neurospora intermedia</name>
    <dbReference type="NCBI Taxonomy" id="5142"/>
    <lineage>
        <taxon>Eukaryota</taxon>
        <taxon>Fungi</taxon>
        <taxon>Dikarya</taxon>
        <taxon>Ascomycota</taxon>
        <taxon>Pezizomycotina</taxon>
        <taxon>Sordariomycetes</taxon>
        <taxon>Sordariomycetidae</taxon>
        <taxon>Sordariales</taxon>
        <taxon>Sordariaceae</taxon>
        <taxon>Neurospora</taxon>
    </lineage>
</organism>
<dbReference type="SMART" id="SM00066">
    <property type="entry name" value="GAL4"/>
    <property type="match status" value="1"/>
</dbReference>
<name>A0ABR3D2C1_NEUIN</name>
<keyword evidence="1" id="KW-0539">Nucleus</keyword>
<feature type="compositionally biased region" description="Low complexity" evidence="2">
    <location>
        <begin position="200"/>
        <end position="210"/>
    </location>
</feature>
<feature type="domain" description="Zn(2)-C6 fungal-type" evidence="3">
    <location>
        <begin position="7"/>
        <end position="39"/>
    </location>
</feature>
<dbReference type="PANTHER" id="PTHR31668">
    <property type="entry name" value="GLUCOSE TRANSPORT TRANSCRIPTION REGULATOR RGT1-RELATED-RELATED"/>
    <property type="match status" value="1"/>
</dbReference>